<accession>A0A817A0Z0</accession>
<organism evidence="3 5">
    <name type="scientific">Rotaria magnacalcarata</name>
    <dbReference type="NCBI Taxonomy" id="392030"/>
    <lineage>
        <taxon>Eukaryota</taxon>
        <taxon>Metazoa</taxon>
        <taxon>Spiralia</taxon>
        <taxon>Gnathifera</taxon>
        <taxon>Rotifera</taxon>
        <taxon>Eurotatoria</taxon>
        <taxon>Bdelloidea</taxon>
        <taxon>Philodinida</taxon>
        <taxon>Philodinidae</taxon>
        <taxon>Rotaria</taxon>
    </lineage>
</organism>
<keyword evidence="1" id="KW-1133">Transmembrane helix</keyword>
<gene>
    <name evidence="3" type="ORF">MBJ925_LOCUS36550</name>
    <name evidence="4" type="ORF">SMN809_LOCUS6914</name>
</gene>
<dbReference type="EMBL" id="CAJOBI010001935">
    <property type="protein sequence ID" value="CAF3906418.1"/>
    <property type="molecule type" value="Genomic_DNA"/>
</dbReference>
<dbReference type="PROSITE" id="PS50878">
    <property type="entry name" value="RT_POL"/>
    <property type="match status" value="1"/>
</dbReference>
<dbReference type="Proteomes" id="UP000676336">
    <property type="component" value="Unassembled WGS sequence"/>
</dbReference>
<dbReference type="InterPro" id="IPR000477">
    <property type="entry name" value="RT_dom"/>
</dbReference>
<evidence type="ECO:0000313" key="5">
    <source>
        <dbReference type="Proteomes" id="UP000663824"/>
    </source>
</evidence>
<evidence type="ECO:0000313" key="3">
    <source>
        <dbReference type="EMBL" id="CAF2224395.1"/>
    </source>
</evidence>
<name>A0A817A0Z0_9BILA</name>
<dbReference type="Pfam" id="PF00078">
    <property type="entry name" value="RVT_1"/>
    <property type="match status" value="1"/>
</dbReference>
<dbReference type="Proteomes" id="UP000663824">
    <property type="component" value="Unassembled WGS sequence"/>
</dbReference>
<feature type="domain" description="Reverse transcriptase" evidence="2">
    <location>
        <begin position="484"/>
        <end position="761"/>
    </location>
</feature>
<dbReference type="EMBL" id="CAJNRE010020204">
    <property type="protein sequence ID" value="CAF2224395.1"/>
    <property type="molecule type" value="Genomic_DNA"/>
</dbReference>
<protein>
    <recommendedName>
        <fullName evidence="2">Reverse transcriptase domain-containing protein</fullName>
    </recommendedName>
</protein>
<feature type="transmembrane region" description="Helical" evidence="1">
    <location>
        <begin position="801"/>
        <end position="821"/>
    </location>
</feature>
<sequence length="955" mass="110853">MINEWNVSSSLIELECAWRQHQRKNDENNHVYSTHHLLCFNVRGLDLRWGEVSLLSKQLHTDIIILGEVGHIDLSLINAAFSNYNIFYQAGENPHGGVLILIHKNITVSRLPCSLPNVCVIDIELKHTVRIIGIYAPASKTWNWIDLSSLITDRCMVLVDFNIDVMRDGDKADKLLEWMDACSLSAIIPDTNTSLRSERTIDFAATIGIDLSIQAYEGNTTSDHKPILGIAAGEEFLARTNSRTVWPVFSLMLSYVYEFWMKEWSKENMDVTYENFISFLALLKVRCQHYFTTNNDRPSIPKEFIKMLAQSRSLSFRAKRTGDIELRKVAGRLRNQTRYELKCFQNEQLSKQLKERHAPGETSRIFWSKTKRHFIKASASLKGFFSSTGEIINDPQRMADRAADHYGKLLEAPTVMRPQPYVDTPPVQWENSNELIPPVTYPEILNVLRTRKKKQSLDIHGLSPYTLDKIPKNYWHFLVHLYNDSFTKAYIRKKFKEARMILLAKKDSVCNPDQTRPISLLDSFLKIQEKLFLNRFRLILKDRGLLPENQSGFREGYRLQTRVLLLIEQIYSYMSNSSPVATAFVDFKSAFDQLWFEGCLGKLGKMGIPTAYINWIRAWLYGRSAIIEIQGKRSKWIKIEHGGPQDSSLTPSLFITYHSDMVDFFPGAMSFFFADDLAAVLAGQIGTRFTSQCIDLEHRLQSFMNQLEYYSILSVQPINYDKTQVMFSSRAIKYPDPLPEIKCGDHSVDWIPRFKYLGYWLSTKLGWGNIIDRTCLIVRQRTAMINSFKLNGQSSTRLRRVLFSTFVLPYFTCLFAIFPLFSEIQRTKLNHLYFTLLKRICRCQCWEDLIFSSIFNEKPLDDLCFAYWEKYLKTMEASTDGFLLREQSELNNHRSNWLDGVHPVRCLRRSKRFIWHTSVLNQALAWLVEYGLSDSIVYIPNEDIICFALFPESFE</sequence>
<dbReference type="PANTHER" id="PTHR36688">
    <property type="entry name" value="ENDO/EXONUCLEASE/PHOSPHATASE DOMAIN-CONTAINING PROTEIN"/>
    <property type="match status" value="1"/>
</dbReference>
<keyword evidence="1" id="KW-0812">Transmembrane</keyword>
<proteinExistence type="predicted"/>
<dbReference type="AlphaFoldDB" id="A0A817A0Z0"/>
<evidence type="ECO:0000313" key="4">
    <source>
        <dbReference type="EMBL" id="CAF3906418.1"/>
    </source>
</evidence>
<evidence type="ECO:0000259" key="2">
    <source>
        <dbReference type="PROSITE" id="PS50878"/>
    </source>
</evidence>
<keyword evidence="1" id="KW-0472">Membrane</keyword>
<comment type="caution">
    <text evidence="3">The sequence shown here is derived from an EMBL/GenBank/DDBJ whole genome shotgun (WGS) entry which is preliminary data.</text>
</comment>
<evidence type="ECO:0000256" key="1">
    <source>
        <dbReference type="SAM" id="Phobius"/>
    </source>
</evidence>
<dbReference type="PANTHER" id="PTHR36688:SF1">
    <property type="entry name" value="ENDONUCLEASE_EXONUCLEASE_PHOSPHATASE DOMAIN-CONTAINING PROTEIN"/>
    <property type="match status" value="1"/>
</dbReference>
<dbReference type="SUPFAM" id="SSF56219">
    <property type="entry name" value="DNase I-like"/>
    <property type="match status" value="1"/>
</dbReference>
<reference evidence="3" key="1">
    <citation type="submission" date="2021-02" db="EMBL/GenBank/DDBJ databases">
        <authorList>
            <person name="Nowell W R."/>
        </authorList>
    </citation>
    <scope>NUCLEOTIDE SEQUENCE</scope>
</reference>
<dbReference type="InterPro" id="IPR036691">
    <property type="entry name" value="Endo/exonu/phosph_ase_sf"/>
</dbReference>
<dbReference type="Gene3D" id="3.60.10.10">
    <property type="entry name" value="Endonuclease/exonuclease/phosphatase"/>
    <property type="match status" value="1"/>
</dbReference>
<dbReference type="InterPro" id="IPR052560">
    <property type="entry name" value="RdDP_mobile_element"/>
</dbReference>